<dbReference type="PROSITE" id="PS51318">
    <property type="entry name" value="TAT"/>
    <property type="match status" value="1"/>
</dbReference>
<dbReference type="InterPro" id="IPR006181">
    <property type="entry name" value="D-amino_acid_oxidase_CS"/>
</dbReference>
<keyword evidence="3" id="KW-0285">Flavoprotein</keyword>
<comment type="caution">
    <text evidence="11">The sequence shown here is derived from an EMBL/GenBank/DDBJ whole genome shotgun (WGS) entry which is preliminary data.</text>
</comment>
<evidence type="ECO:0000256" key="1">
    <source>
        <dbReference type="ARBA" id="ARBA00001974"/>
    </source>
</evidence>
<comment type="similarity">
    <text evidence="2">Belongs to the DAMOX/DASOX family.</text>
</comment>
<dbReference type="GO" id="GO:0016491">
    <property type="term" value="F:oxidoreductase activity"/>
    <property type="evidence" value="ECO:0007669"/>
    <property type="project" value="UniProtKB-KW"/>
</dbReference>
<evidence type="ECO:0000256" key="9">
    <source>
        <dbReference type="SAM" id="SignalP"/>
    </source>
</evidence>
<evidence type="ECO:0000256" key="3">
    <source>
        <dbReference type="ARBA" id="ARBA00022630"/>
    </source>
</evidence>
<dbReference type="PROSITE" id="PS00677">
    <property type="entry name" value="DAO"/>
    <property type="match status" value="1"/>
</dbReference>
<evidence type="ECO:0000313" key="12">
    <source>
        <dbReference type="Proteomes" id="UP001589906"/>
    </source>
</evidence>
<dbReference type="Gene3D" id="3.40.50.720">
    <property type="entry name" value="NAD(P)-binding Rossmann-like Domain"/>
    <property type="match status" value="2"/>
</dbReference>
<keyword evidence="12" id="KW-1185">Reference proteome</keyword>
<keyword evidence="4" id="KW-0274">FAD</keyword>
<evidence type="ECO:0000256" key="5">
    <source>
        <dbReference type="ARBA" id="ARBA00023002"/>
    </source>
</evidence>
<feature type="chain" id="PRO_5046201559" description="D-amino-acid oxidase" evidence="9">
    <location>
        <begin position="23"/>
        <end position="395"/>
    </location>
</feature>
<evidence type="ECO:0000256" key="6">
    <source>
        <dbReference type="ARBA" id="ARBA00039101"/>
    </source>
</evidence>
<keyword evidence="9" id="KW-0732">Signal</keyword>
<evidence type="ECO:0000259" key="10">
    <source>
        <dbReference type="Pfam" id="PF01266"/>
    </source>
</evidence>
<organism evidence="11 12">
    <name type="scientific">Brevundimonas balnearis</name>
    <dbReference type="NCBI Taxonomy" id="1572858"/>
    <lineage>
        <taxon>Bacteria</taxon>
        <taxon>Pseudomonadati</taxon>
        <taxon>Pseudomonadota</taxon>
        <taxon>Alphaproteobacteria</taxon>
        <taxon>Caulobacterales</taxon>
        <taxon>Caulobacteraceae</taxon>
        <taxon>Brevundimonas</taxon>
    </lineage>
</organism>
<protein>
    <recommendedName>
        <fullName evidence="7">D-amino-acid oxidase</fullName>
        <ecNumber evidence="6">1.4.3.3</ecNumber>
    </recommendedName>
</protein>
<accession>A0ABV6R144</accession>
<dbReference type="PANTHER" id="PTHR11530">
    <property type="entry name" value="D-AMINO ACID OXIDASE"/>
    <property type="match status" value="1"/>
</dbReference>
<dbReference type="Proteomes" id="UP001589906">
    <property type="component" value="Unassembled WGS sequence"/>
</dbReference>
<dbReference type="EMBL" id="JBHLSW010000003">
    <property type="protein sequence ID" value="MFC0633340.1"/>
    <property type="molecule type" value="Genomic_DNA"/>
</dbReference>
<evidence type="ECO:0000256" key="7">
    <source>
        <dbReference type="ARBA" id="ARBA00039751"/>
    </source>
</evidence>
<dbReference type="Gene3D" id="3.30.9.10">
    <property type="entry name" value="D-Amino Acid Oxidase, subunit A, domain 2"/>
    <property type="match status" value="1"/>
</dbReference>
<gene>
    <name evidence="11" type="ORF">ACFFGE_05525</name>
</gene>
<dbReference type="PROSITE" id="PS51257">
    <property type="entry name" value="PROKAR_LIPOPROTEIN"/>
    <property type="match status" value="1"/>
</dbReference>
<keyword evidence="5 11" id="KW-0560">Oxidoreductase</keyword>
<feature type="domain" description="FAD dependent oxidoreductase" evidence="10">
    <location>
        <begin position="108"/>
        <end position="391"/>
    </location>
</feature>
<dbReference type="InterPro" id="IPR006311">
    <property type="entry name" value="TAT_signal"/>
</dbReference>
<comment type="cofactor">
    <cofactor evidence="1">
        <name>FAD</name>
        <dbReference type="ChEBI" id="CHEBI:57692"/>
    </cofactor>
</comment>
<dbReference type="SUPFAM" id="SSF51971">
    <property type="entry name" value="Nucleotide-binding domain"/>
    <property type="match status" value="1"/>
</dbReference>
<evidence type="ECO:0000313" key="11">
    <source>
        <dbReference type="EMBL" id="MFC0633340.1"/>
    </source>
</evidence>
<name>A0ABV6R144_9CAUL</name>
<evidence type="ECO:0000256" key="8">
    <source>
        <dbReference type="ARBA" id="ARBA00049547"/>
    </source>
</evidence>
<comment type="catalytic activity">
    <reaction evidence="8">
        <text>a D-alpha-amino acid + O2 + H2O = a 2-oxocarboxylate + H2O2 + NH4(+)</text>
        <dbReference type="Rhea" id="RHEA:21816"/>
        <dbReference type="ChEBI" id="CHEBI:15377"/>
        <dbReference type="ChEBI" id="CHEBI:15379"/>
        <dbReference type="ChEBI" id="CHEBI:16240"/>
        <dbReference type="ChEBI" id="CHEBI:28938"/>
        <dbReference type="ChEBI" id="CHEBI:35179"/>
        <dbReference type="ChEBI" id="CHEBI:59871"/>
        <dbReference type="EC" id="1.4.3.3"/>
    </reaction>
    <physiologicalReaction direction="left-to-right" evidence="8">
        <dbReference type="Rhea" id="RHEA:21817"/>
    </physiologicalReaction>
</comment>
<dbReference type="Pfam" id="PF01266">
    <property type="entry name" value="DAO"/>
    <property type="match status" value="1"/>
</dbReference>
<sequence length="395" mass="42191">MTLMQRRSLLLGAGALSLGACASTTVLPPPPATARTHLPPLNLSSDRIVRITVCSRPFRPAGPRVEAESLGDKRLVHNYGHGGSGWSLSWGSAEIARELALSGGVGSVAVIGCGAIGLTTATLLQRAGARVTVYASERLPETRSARATGLWTPDSRIADADRVDAAFPDVWERMARASWAMHQTYVGQPAEPVAFLDRYGVGGVRAPDPDTGFQPLPATPPVEIRFASYGSRLAGLTPRSRPLSPDQHGFQAERVRVAPEMQFNIAELSRRLIADFQADGGRLERRTFHTPADLTALSEPVIVNCTGYGARALFGDDTLVPVRGQMAWLPPQPEVRYGFYGNGVSVMSRPDGVGVQRIAGDMFGYDVEGETIDTLEAQDAILRAAAAFAPRPAAV</sequence>
<proteinExistence type="inferred from homology"/>
<dbReference type="InterPro" id="IPR006076">
    <property type="entry name" value="FAD-dep_OxRdtase"/>
</dbReference>
<dbReference type="InterPro" id="IPR023209">
    <property type="entry name" value="DAO"/>
</dbReference>
<evidence type="ECO:0000256" key="4">
    <source>
        <dbReference type="ARBA" id="ARBA00022827"/>
    </source>
</evidence>
<dbReference type="EC" id="1.4.3.3" evidence="6"/>
<evidence type="ECO:0000256" key="2">
    <source>
        <dbReference type="ARBA" id="ARBA00006730"/>
    </source>
</evidence>
<dbReference type="RefSeq" id="WP_376835101.1">
    <property type="nucleotide sequence ID" value="NZ_JBHLSW010000003.1"/>
</dbReference>
<dbReference type="PANTHER" id="PTHR11530:SF11">
    <property type="entry name" value="D-ASPARTATE OXIDASE"/>
    <property type="match status" value="1"/>
</dbReference>
<reference evidence="11 12" key="1">
    <citation type="submission" date="2024-09" db="EMBL/GenBank/DDBJ databases">
        <authorList>
            <person name="Sun Q."/>
            <person name="Mori K."/>
        </authorList>
    </citation>
    <scope>NUCLEOTIDE SEQUENCE [LARGE SCALE GENOMIC DNA]</scope>
    <source>
        <strain evidence="11 12">NCAIM B.02621</strain>
    </source>
</reference>
<feature type="signal peptide" evidence="9">
    <location>
        <begin position="1"/>
        <end position="22"/>
    </location>
</feature>